<organism evidence="1 2">
    <name type="scientific">Strigamia maritima</name>
    <name type="common">European centipede</name>
    <name type="synonym">Geophilus maritimus</name>
    <dbReference type="NCBI Taxonomy" id="126957"/>
    <lineage>
        <taxon>Eukaryota</taxon>
        <taxon>Metazoa</taxon>
        <taxon>Ecdysozoa</taxon>
        <taxon>Arthropoda</taxon>
        <taxon>Myriapoda</taxon>
        <taxon>Chilopoda</taxon>
        <taxon>Pleurostigmophora</taxon>
        <taxon>Geophilomorpha</taxon>
        <taxon>Linotaeniidae</taxon>
        <taxon>Strigamia</taxon>
    </lineage>
</organism>
<reference evidence="2" key="1">
    <citation type="submission" date="2011-05" db="EMBL/GenBank/DDBJ databases">
        <authorList>
            <person name="Richards S.R."/>
            <person name="Qu J."/>
            <person name="Jiang H."/>
            <person name="Jhangiani S.N."/>
            <person name="Agravi P."/>
            <person name="Goodspeed R."/>
            <person name="Gross S."/>
            <person name="Mandapat C."/>
            <person name="Jackson L."/>
            <person name="Mathew T."/>
            <person name="Pu L."/>
            <person name="Thornton R."/>
            <person name="Saada N."/>
            <person name="Wilczek-Boney K.B."/>
            <person name="Lee S."/>
            <person name="Kovar C."/>
            <person name="Wu Y."/>
            <person name="Scherer S.E."/>
            <person name="Worley K.C."/>
            <person name="Muzny D.M."/>
            <person name="Gibbs R."/>
        </authorList>
    </citation>
    <scope>NUCLEOTIDE SEQUENCE</scope>
    <source>
        <strain evidence="2">Brora</strain>
    </source>
</reference>
<keyword evidence="2" id="KW-1185">Reference proteome</keyword>
<sequence>MLGEVFSDSVAINAHEVTVKFTVHTRCLMRRTCELTSSGVPSCEVDNLRKMMLLRIHSECWQHRQHGLRRTGQDFAARARTSPHGPGLRRINFLKFHYKGVMLPNFFSKLAKSGE</sequence>
<evidence type="ECO:0000313" key="1">
    <source>
        <dbReference type="EnsemblMetazoa" id="SMAR010904-PA"/>
    </source>
</evidence>
<protein>
    <submittedName>
        <fullName evidence="1">Uncharacterized protein</fullName>
    </submittedName>
</protein>
<dbReference type="AlphaFoldDB" id="T1JAX9"/>
<reference evidence="1" key="2">
    <citation type="submission" date="2015-02" db="UniProtKB">
        <authorList>
            <consortium name="EnsemblMetazoa"/>
        </authorList>
    </citation>
    <scope>IDENTIFICATION</scope>
</reference>
<accession>T1JAX9</accession>
<dbReference type="Proteomes" id="UP000014500">
    <property type="component" value="Unassembled WGS sequence"/>
</dbReference>
<proteinExistence type="predicted"/>
<dbReference type="HOGENOM" id="CLU_2111931_0_0_1"/>
<evidence type="ECO:0000313" key="2">
    <source>
        <dbReference type="Proteomes" id="UP000014500"/>
    </source>
</evidence>
<dbReference type="EnsemblMetazoa" id="SMAR010904-RA">
    <property type="protein sequence ID" value="SMAR010904-PA"/>
    <property type="gene ID" value="SMAR010904"/>
</dbReference>
<name>T1JAX9_STRMM</name>
<dbReference type="EMBL" id="JH432007">
    <property type="status" value="NOT_ANNOTATED_CDS"/>
    <property type="molecule type" value="Genomic_DNA"/>
</dbReference>